<dbReference type="Gene3D" id="3.40.50.300">
    <property type="entry name" value="P-loop containing nucleotide triphosphate hydrolases"/>
    <property type="match status" value="1"/>
</dbReference>
<dbReference type="RefSeq" id="WP_109722333.1">
    <property type="nucleotide sequence ID" value="NZ_QGHC01000002.1"/>
</dbReference>
<dbReference type="GO" id="GO:0019521">
    <property type="term" value="P:D-gluconate metabolic process"/>
    <property type="evidence" value="ECO:0007669"/>
    <property type="project" value="UniProtKB-KW"/>
</dbReference>
<keyword evidence="8" id="KW-0311">Gluconate utilization</keyword>
<name>A0A316IGQ3_9GAMM</name>
<keyword evidence="6 10" id="KW-0418">Kinase</keyword>
<dbReference type="InterPro" id="IPR027417">
    <property type="entry name" value="P-loop_NTPase"/>
</dbReference>
<comment type="catalytic activity">
    <reaction evidence="9 10">
        <text>D-gluconate + ATP = 6-phospho-D-gluconate + ADP + H(+)</text>
        <dbReference type="Rhea" id="RHEA:19433"/>
        <dbReference type="ChEBI" id="CHEBI:15378"/>
        <dbReference type="ChEBI" id="CHEBI:18391"/>
        <dbReference type="ChEBI" id="CHEBI:30616"/>
        <dbReference type="ChEBI" id="CHEBI:58759"/>
        <dbReference type="ChEBI" id="CHEBI:456216"/>
        <dbReference type="EC" id="2.7.1.12"/>
    </reaction>
</comment>
<dbReference type="GO" id="GO:0046316">
    <property type="term" value="F:gluconokinase activity"/>
    <property type="evidence" value="ECO:0007669"/>
    <property type="project" value="UniProtKB-EC"/>
</dbReference>
<evidence type="ECO:0000256" key="8">
    <source>
        <dbReference type="ARBA" id="ARBA00023064"/>
    </source>
</evidence>
<dbReference type="PANTHER" id="PTHR43442">
    <property type="entry name" value="GLUCONOKINASE-RELATED"/>
    <property type="match status" value="1"/>
</dbReference>
<evidence type="ECO:0000256" key="5">
    <source>
        <dbReference type="ARBA" id="ARBA00022741"/>
    </source>
</evidence>
<comment type="pathway">
    <text evidence="1">Carbohydrate acid metabolism.</text>
</comment>
<dbReference type="Proteomes" id="UP000245812">
    <property type="component" value="Unassembled WGS sequence"/>
</dbReference>
<dbReference type="PANTHER" id="PTHR43442:SF3">
    <property type="entry name" value="GLUCONOKINASE-RELATED"/>
    <property type="match status" value="1"/>
</dbReference>
<dbReference type="SUPFAM" id="SSF52540">
    <property type="entry name" value="P-loop containing nucleoside triphosphate hydrolases"/>
    <property type="match status" value="1"/>
</dbReference>
<evidence type="ECO:0000256" key="6">
    <source>
        <dbReference type="ARBA" id="ARBA00022777"/>
    </source>
</evidence>
<dbReference type="EC" id="2.7.1.12" evidence="3 10"/>
<dbReference type="CDD" id="cd02021">
    <property type="entry name" value="GntK"/>
    <property type="match status" value="1"/>
</dbReference>
<evidence type="ECO:0000256" key="7">
    <source>
        <dbReference type="ARBA" id="ARBA00022840"/>
    </source>
</evidence>
<evidence type="ECO:0000256" key="10">
    <source>
        <dbReference type="RuleBase" id="RU363066"/>
    </source>
</evidence>
<dbReference type="GO" id="GO:0005524">
    <property type="term" value="F:ATP binding"/>
    <property type="evidence" value="ECO:0007669"/>
    <property type="project" value="UniProtKB-KW"/>
</dbReference>
<proteinExistence type="inferred from homology"/>
<evidence type="ECO:0000313" key="12">
    <source>
        <dbReference type="Proteomes" id="UP000245812"/>
    </source>
</evidence>
<dbReference type="NCBIfam" id="TIGR01313">
    <property type="entry name" value="therm_gnt_kin"/>
    <property type="match status" value="1"/>
</dbReference>
<dbReference type="AlphaFoldDB" id="A0A316IGQ3"/>
<organism evidence="11 12">
    <name type="scientific">Fulvimonas soli</name>
    <dbReference type="NCBI Taxonomy" id="155197"/>
    <lineage>
        <taxon>Bacteria</taxon>
        <taxon>Pseudomonadati</taxon>
        <taxon>Pseudomonadota</taxon>
        <taxon>Gammaproteobacteria</taxon>
        <taxon>Lysobacterales</taxon>
        <taxon>Rhodanobacteraceae</taxon>
        <taxon>Fulvimonas</taxon>
    </lineage>
</organism>
<gene>
    <name evidence="11" type="ORF">C7456_102236</name>
</gene>
<accession>A0A316IGQ3</accession>
<reference evidence="11 12" key="1">
    <citation type="submission" date="2018-05" db="EMBL/GenBank/DDBJ databases">
        <title>Genomic Encyclopedia of Type Strains, Phase IV (KMG-IV): sequencing the most valuable type-strain genomes for metagenomic binning, comparative biology and taxonomic classification.</title>
        <authorList>
            <person name="Goeker M."/>
        </authorList>
    </citation>
    <scope>NUCLEOTIDE SEQUENCE [LARGE SCALE GENOMIC DNA]</scope>
    <source>
        <strain evidence="11 12">DSM 14263</strain>
    </source>
</reference>
<comment type="similarity">
    <text evidence="2 10">Belongs to the gluconokinase GntK/GntV family.</text>
</comment>
<sequence>MVVVVMGVSGAGKSTFGAALAQALGWDFQEGDALHPPANVAKMCAGIPLDDADRAPWLARVAGWIADHAQRRRPGVISCSALKRAYRDYLRAAAPGWRLVYLRAPRAELLRRVREREHFMPVSLLDSQLQTLEEPSMDEHALVLDATLPVAALVERAIRAGGRES</sequence>
<dbReference type="Pfam" id="PF13671">
    <property type="entry name" value="AAA_33"/>
    <property type="match status" value="1"/>
</dbReference>
<evidence type="ECO:0000313" key="11">
    <source>
        <dbReference type="EMBL" id="PWK92501.1"/>
    </source>
</evidence>
<keyword evidence="7 10" id="KW-0067">ATP-binding</keyword>
<dbReference type="InterPro" id="IPR006001">
    <property type="entry name" value="Therm_gnt_kin"/>
</dbReference>
<protein>
    <recommendedName>
        <fullName evidence="3 10">Gluconokinase</fullName>
        <ecNumber evidence="3 10">2.7.1.12</ecNumber>
    </recommendedName>
</protein>
<evidence type="ECO:0000256" key="4">
    <source>
        <dbReference type="ARBA" id="ARBA00022679"/>
    </source>
</evidence>
<keyword evidence="4 10" id="KW-0808">Transferase</keyword>
<evidence type="ECO:0000256" key="2">
    <source>
        <dbReference type="ARBA" id="ARBA00008420"/>
    </source>
</evidence>
<evidence type="ECO:0000256" key="3">
    <source>
        <dbReference type="ARBA" id="ARBA00012054"/>
    </source>
</evidence>
<dbReference type="FunFam" id="3.40.50.300:FF:000522">
    <property type="entry name" value="Gluconokinase"/>
    <property type="match status" value="1"/>
</dbReference>
<evidence type="ECO:0000256" key="1">
    <source>
        <dbReference type="ARBA" id="ARBA00004761"/>
    </source>
</evidence>
<dbReference type="GO" id="GO:0005737">
    <property type="term" value="C:cytoplasm"/>
    <property type="evidence" value="ECO:0007669"/>
    <property type="project" value="TreeGrafter"/>
</dbReference>
<keyword evidence="5 10" id="KW-0547">Nucleotide-binding</keyword>
<keyword evidence="12" id="KW-1185">Reference proteome</keyword>
<comment type="caution">
    <text evidence="11">The sequence shown here is derived from an EMBL/GenBank/DDBJ whole genome shotgun (WGS) entry which is preliminary data.</text>
</comment>
<evidence type="ECO:0000256" key="9">
    <source>
        <dbReference type="ARBA" id="ARBA00048090"/>
    </source>
</evidence>
<dbReference type="EMBL" id="QGHC01000002">
    <property type="protein sequence ID" value="PWK92501.1"/>
    <property type="molecule type" value="Genomic_DNA"/>
</dbReference>